<comment type="caution">
    <text evidence="1">The sequence shown here is derived from an EMBL/GenBank/DDBJ whole genome shotgun (WGS) entry which is preliminary data.</text>
</comment>
<proteinExistence type="predicted"/>
<name>A0A2H5NAJ5_CITUN</name>
<dbReference type="AlphaFoldDB" id="A0A2H5NAJ5"/>
<organism evidence="1 2">
    <name type="scientific">Citrus unshiu</name>
    <name type="common">Satsuma mandarin</name>
    <name type="synonym">Citrus nobilis var. unshiu</name>
    <dbReference type="NCBI Taxonomy" id="55188"/>
    <lineage>
        <taxon>Eukaryota</taxon>
        <taxon>Viridiplantae</taxon>
        <taxon>Streptophyta</taxon>
        <taxon>Embryophyta</taxon>
        <taxon>Tracheophyta</taxon>
        <taxon>Spermatophyta</taxon>
        <taxon>Magnoliopsida</taxon>
        <taxon>eudicotyledons</taxon>
        <taxon>Gunneridae</taxon>
        <taxon>Pentapetalae</taxon>
        <taxon>rosids</taxon>
        <taxon>malvids</taxon>
        <taxon>Sapindales</taxon>
        <taxon>Rutaceae</taxon>
        <taxon>Aurantioideae</taxon>
        <taxon>Citrus</taxon>
    </lineage>
</organism>
<keyword evidence="2" id="KW-1185">Reference proteome</keyword>
<protein>
    <submittedName>
        <fullName evidence="1">Uncharacterized protein</fullName>
    </submittedName>
</protein>
<reference evidence="1 2" key="1">
    <citation type="journal article" date="2017" name="Front. Genet.">
        <title>Draft sequencing of the heterozygous diploid genome of Satsuma (Citrus unshiu Marc.) using a hybrid assembly approach.</title>
        <authorList>
            <person name="Shimizu T."/>
            <person name="Tanizawa Y."/>
            <person name="Mochizuki T."/>
            <person name="Nagasaki H."/>
            <person name="Yoshioka T."/>
            <person name="Toyoda A."/>
            <person name="Fujiyama A."/>
            <person name="Kaminuma E."/>
            <person name="Nakamura Y."/>
        </authorList>
    </citation>
    <scope>NUCLEOTIDE SEQUENCE [LARGE SCALE GENOMIC DNA]</scope>
    <source>
        <strain evidence="2">cv. Miyagawa wase</strain>
    </source>
</reference>
<accession>A0A2H5NAJ5</accession>
<sequence>MHVRALQIQTRNTNRSKSRSGIRLLSGSGVSFSFFKLVSVRECYLHKTLINLDAVDLTSRYRCGHLCYLQEPHHGTLHRVSSESSQRYQPGLHGCLGFVQSRLSLPLHQPMAQDSPSITVCGNTKSMGSRVLQEATSGAAAVGSISH</sequence>
<dbReference type="Proteomes" id="UP000236630">
    <property type="component" value="Unassembled WGS sequence"/>
</dbReference>
<evidence type="ECO:0000313" key="2">
    <source>
        <dbReference type="Proteomes" id="UP000236630"/>
    </source>
</evidence>
<gene>
    <name evidence="1" type="ORF">CUMW_280470</name>
</gene>
<dbReference type="EMBL" id="BDQV01002488">
    <property type="protein sequence ID" value="GAY37122.1"/>
    <property type="molecule type" value="Genomic_DNA"/>
</dbReference>
<evidence type="ECO:0000313" key="1">
    <source>
        <dbReference type="EMBL" id="GAY37122.1"/>
    </source>
</evidence>